<gene>
    <name evidence="3" type="ORF">I2H31_07950</name>
</gene>
<keyword evidence="2" id="KW-1133">Transmembrane helix</keyword>
<dbReference type="RefSeq" id="WP_196292448.1">
    <property type="nucleotide sequence ID" value="NZ_JADQDM010000002.1"/>
</dbReference>
<keyword evidence="4" id="KW-1185">Reference proteome</keyword>
<evidence type="ECO:0000313" key="4">
    <source>
        <dbReference type="Proteomes" id="UP000618931"/>
    </source>
</evidence>
<feature type="compositionally biased region" description="Pro residues" evidence="1">
    <location>
        <begin position="164"/>
        <end position="174"/>
    </location>
</feature>
<comment type="caution">
    <text evidence="3">The sequence shown here is derived from an EMBL/GenBank/DDBJ whole genome shotgun (WGS) entry which is preliminary data.</text>
</comment>
<feature type="region of interest" description="Disordered" evidence="1">
    <location>
        <begin position="162"/>
        <end position="185"/>
    </location>
</feature>
<evidence type="ECO:0000256" key="2">
    <source>
        <dbReference type="SAM" id="Phobius"/>
    </source>
</evidence>
<keyword evidence="2" id="KW-0812">Transmembrane</keyword>
<accession>A0ABS0I299</accession>
<name>A0ABS0I299_9BACT</name>
<sequence length="185" mass="20737">MEPLIVRNSRWLFGLLGFFFLALALGSAALLLLDDSEARLMGLGGLVFFGGMVVFAAVQLFRRRPRMVLNDEGINDYNLKMGVIPWSEITQAYVLPLLWYKNVELKLRNPDVYRKKQPGYLQALASYNSAFGMSPFVLYMSNTNTKAQTVVDYINRQLLTQWPAPAPPPPPAAHPRPAGGEEGEY</sequence>
<dbReference type="InterPro" id="IPR048136">
    <property type="entry name" value="STM3941-like"/>
</dbReference>
<dbReference type="NCBIfam" id="NF041635">
    <property type="entry name" value="STM3941_fam"/>
    <property type="match status" value="1"/>
</dbReference>
<dbReference type="Proteomes" id="UP000618931">
    <property type="component" value="Unassembled WGS sequence"/>
</dbReference>
<feature type="transmembrane region" description="Helical" evidence="2">
    <location>
        <begin position="39"/>
        <end position="61"/>
    </location>
</feature>
<evidence type="ECO:0008006" key="5">
    <source>
        <dbReference type="Google" id="ProtNLM"/>
    </source>
</evidence>
<proteinExistence type="predicted"/>
<reference evidence="3 4" key="1">
    <citation type="submission" date="2020-11" db="EMBL/GenBank/DDBJ databases">
        <authorList>
            <person name="Kim M.K."/>
        </authorList>
    </citation>
    <scope>NUCLEOTIDE SEQUENCE [LARGE SCALE GENOMIC DNA]</scope>
    <source>
        <strain evidence="3 4">BT662</strain>
    </source>
</reference>
<organism evidence="3 4">
    <name type="scientific">Hymenobacter ruricola</name>
    <dbReference type="NCBI Taxonomy" id="2791023"/>
    <lineage>
        <taxon>Bacteria</taxon>
        <taxon>Pseudomonadati</taxon>
        <taxon>Bacteroidota</taxon>
        <taxon>Cytophagia</taxon>
        <taxon>Cytophagales</taxon>
        <taxon>Hymenobacteraceae</taxon>
        <taxon>Hymenobacter</taxon>
    </lineage>
</organism>
<evidence type="ECO:0000313" key="3">
    <source>
        <dbReference type="EMBL" id="MBF9221032.1"/>
    </source>
</evidence>
<feature type="transmembrane region" description="Helical" evidence="2">
    <location>
        <begin position="12"/>
        <end position="33"/>
    </location>
</feature>
<keyword evidence="2" id="KW-0472">Membrane</keyword>
<protein>
    <recommendedName>
        <fullName evidence="5">PH domain-containing protein</fullName>
    </recommendedName>
</protein>
<dbReference type="EMBL" id="JADQDM010000002">
    <property type="protein sequence ID" value="MBF9221032.1"/>
    <property type="molecule type" value="Genomic_DNA"/>
</dbReference>
<evidence type="ECO:0000256" key="1">
    <source>
        <dbReference type="SAM" id="MobiDB-lite"/>
    </source>
</evidence>